<evidence type="ECO:0000256" key="12">
    <source>
        <dbReference type="RuleBase" id="RU000688"/>
    </source>
</evidence>
<evidence type="ECO:0000256" key="8">
    <source>
        <dbReference type="ARBA" id="ARBA00023170"/>
    </source>
</evidence>
<evidence type="ECO:0000256" key="6">
    <source>
        <dbReference type="ARBA" id="ARBA00023136"/>
    </source>
</evidence>
<dbReference type="PANTHER" id="PTHR24232:SF0">
    <property type="entry name" value="PROTEINASE-ACTIVATED RECEPTOR 3"/>
    <property type="match status" value="1"/>
</dbReference>
<evidence type="ECO:0000313" key="15">
    <source>
        <dbReference type="Ensembl" id="ENSLACP00000009138.1"/>
    </source>
</evidence>
<dbReference type="Pfam" id="PF00001">
    <property type="entry name" value="7tm_1"/>
    <property type="match status" value="1"/>
</dbReference>
<keyword evidence="6 13" id="KW-0472">Membrane</keyword>
<dbReference type="PRINTS" id="PR01429">
    <property type="entry name" value="PROTEASEAR3"/>
</dbReference>
<comment type="similarity">
    <text evidence="12">Belongs to the G-protein coupled receptor 1 family.</text>
</comment>
<dbReference type="GO" id="GO:0015057">
    <property type="term" value="F:thrombin-activated receptor activity"/>
    <property type="evidence" value="ECO:0007669"/>
    <property type="project" value="InterPro"/>
</dbReference>
<sequence>YLTSQLSTMLIPAVYIIVTVLAVPLNIIILCMLFRHSGYVCTAIFYANLAISDLLFCITLPFKIVYHLHGNNWMLGETVCKIITINFYGNMYCSVLFLMCISINRYMAIVHPFIYRHLPKQTYTVLGCILVWVIIFIFMIPFSLVKQQFQIPKANVTTCHDVLHRNEQFYFSFHHQILMPVFGFLIPLVVTTFCYISIIRTLNQYEEKWFWYIKITALVLIIFTVCFTPSNVILITHFFYYYTTNNDIFYKHYTVSLCLTSLSCCLNPFLYYLMSRFGNKFNSYQQCTLGVKTDMDTHAQKPSS</sequence>
<evidence type="ECO:0000256" key="4">
    <source>
        <dbReference type="ARBA" id="ARBA00022989"/>
    </source>
</evidence>
<dbReference type="FunFam" id="1.20.1070.10:FF:000040">
    <property type="entry name" value="Coagulation factor 2 (thrombin) receptor"/>
    <property type="match status" value="1"/>
</dbReference>
<dbReference type="PANTHER" id="PTHR24232">
    <property type="entry name" value="G-PROTEIN COUPLED RECEPTOR"/>
    <property type="match status" value="1"/>
</dbReference>
<dbReference type="PRINTS" id="PR00237">
    <property type="entry name" value="GPCRRHODOPSN"/>
</dbReference>
<dbReference type="Ensembl" id="ENSLACT00000009207.1">
    <property type="protein sequence ID" value="ENSLACP00000009138.1"/>
    <property type="gene ID" value="ENSLACG00000008066.1"/>
</dbReference>
<dbReference type="GO" id="GO:0007596">
    <property type="term" value="P:blood coagulation"/>
    <property type="evidence" value="ECO:0007669"/>
    <property type="project" value="InterPro"/>
</dbReference>
<proteinExistence type="inferred from homology"/>
<feature type="transmembrane region" description="Helical" evidence="13">
    <location>
        <begin position="177"/>
        <end position="199"/>
    </location>
</feature>
<reference evidence="15" key="2">
    <citation type="submission" date="2025-08" db="UniProtKB">
        <authorList>
            <consortium name="Ensembl"/>
        </authorList>
    </citation>
    <scope>IDENTIFICATION</scope>
</reference>
<dbReference type="InterPro" id="IPR003912">
    <property type="entry name" value="Protea_act_rcpt"/>
</dbReference>
<dbReference type="Bgee" id="ENSLACG00000008066">
    <property type="expression patterns" value="Expressed in pelvic fin"/>
</dbReference>
<organism evidence="15 16">
    <name type="scientific">Latimeria chalumnae</name>
    <name type="common">Coelacanth</name>
    <dbReference type="NCBI Taxonomy" id="7897"/>
    <lineage>
        <taxon>Eukaryota</taxon>
        <taxon>Metazoa</taxon>
        <taxon>Chordata</taxon>
        <taxon>Craniata</taxon>
        <taxon>Vertebrata</taxon>
        <taxon>Euteleostomi</taxon>
        <taxon>Coelacanthiformes</taxon>
        <taxon>Coelacanthidae</taxon>
        <taxon>Latimeria</taxon>
    </lineage>
</organism>
<feature type="disulfide bond" evidence="11">
    <location>
        <begin position="80"/>
        <end position="159"/>
    </location>
</feature>
<evidence type="ECO:0000256" key="11">
    <source>
        <dbReference type="PIRSR" id="PIRSR603912-52"/>
    </source>
</evidence>
<comment type="subcellular location">
    <subcellularLocation>
        <location evidence="1">Cell membrane</location>
        <topology evidence="1">Multi-pass membrane protein</topology>
    </subcellularLocation>
</comment>
<dbReference type="GeneTree" id="ENSGT01050000244840"/>
<keyword evidence="10 12" id="KW-0807">Transducer</keyword>
<dbReference type="AlphaFoldDB" id="H3AHL7"/>
<reference evidence="15" key="3">
    <citation type="submission" date="2025-09" db="UniProtKB">
        <authorList>
            <consortium name="Ensembl"/>
        </authorList>
    </citation>
    <scope>IDENTIFICATION</scope>
</reference>
<keyword evidence="16" id="KW-1185">Reference proteome</keyword>
<dbReference type="OMA" id="VVFYGNM"/>
<keyword evidence="9" id="KW-0325">Glycoprotein</keyword>
<evidence type="ECO:0000256" key="10">
    <source>
        <dbReference type="ARBA" id="ARBA00023224"/>
    </source>
</evidence>
<keyword evidence="3 12" id="KW-0812">Transmembrane</keyword>
<feature type="transmembrane region" description="Helical" evidence="13">
    <location>
        <begin position="123"/>
        <end position="144"/>
    </location>
</feature>
<protein>
    <submittedName>
        <fullName evidence="15">Coagulation factor II thrombin receptor like 2</fullName>
    </submittedName>
</protein>
<dbReference type="CDD" id="cd15371">
    <property type="entry name" value="7tmA_PAR3"/>
    <property type="match status" value="1"/>
</dbReference>
<dbReference type="PROSITE" id="PS50262">
    <property type="entry name" value="G_PROTEIN_RECEP_F1_2"/>
    <property type="match status" value="1"/>
</dbReference>
<feature type="transmembrane region" description="Helical" evidence="13">
    <location>
        <begin position="12"/>
        <end position="34"/>
    </location>
</feature>
<feature type="domain" description="G-protein coupled receptors family 1 profile" evidence="14">
    <location>
        <begin position="25"/>
        <end position="271"/>
    </location>
</feature>
<keyword evidence="2" id="KW-1003">Cell membrane</keyword>
<feature type="transmembrane region" description="Helical" evidence="13">
    <location>
        <begin position="253"/>
        <end position="273"/>
    </location>
</feature>
<evidence type="ECO:0000313" key="16">
    <source>
        <dbReference type="Proteomes" id="UP000008672"/>
    </source>
</evidence>
<dbReference type="Gene3D" id="1.20.1070.10">
    <property type="entry name" value="Rhodopsin 7-helix transmembrane proteins"/>
    <property type="match status" value="1"/>
</dbReference>
<dbReference type="Proteomes" id="UP000008672">
    <property type="component" value="Unassembled WGS sequence"/>
</dbReference>
<feature type="transmembrane region" description="Helical" evidence="13">
    <location>
        <begin position="82"/>
        <end position="103"/>
    </location>
</feature>
<dbReference type="STRING" id="7897.ENSLACP00000009138"/>
<dbReference type="PRINTS" id="PR01428">
    <property type="entry name" value="PROTEASEAR"/>
</dbReference>
<feature type="transmembrane region" description="Helical" evidence="13">
    <location>
        <begin position="211"/>
        <end position="241"/>
    </location>
</feature>
<evidence type="ECO:0000256" key="3">
    <source>
        <dbReference type="ARBA" id="ARBA00022692"/>
    </source>
</evidence>
<dbReference type="PROSITE" id="PS00237">
    <property type="entry name" value="G_PROTEIN_RECEP_F1_1"/>
    <property type="match status" value="1"/>
</dbReference>
<feature type="transmembrane region" description="Helical" evidence="13">
    <location>
        <begin position="43"/>
        <end position="62"/>
    </location>
</feature>
<dbReference type="FunCoup" id="H3AHL7">
    <property type="interactions" value="433"/>
</dbReference>
<evidence type="ECO:0000256" key="7">
    <source>
        <dbReference type="ARBA" id="ARBA00023157"/>
    </source>
</evidence>
<dbReference type="GO" id="GO:0007200">
    <property type="term" value="P:phospholipase C-activating G protein-coupled receptor signaling pathway"/>
    <property type="evidence" value="ECO:0007669"/>
    <property type="project" value="TreeGrafter"/>
</dbReference>
<evidence type="ECO:0000256" key="5">
    <source>
        <dbReference type="ARBA" id="ARBA00023040"/>
    </source>
</evidence>
<dbReference type="GO" id="GO:0005886">
    <property type="term" value="C:plasma membrane"/>
    <property type="evidence" value="ECO:0007669"/>
    <property type="project" value="UniProtKB-SubCell"/>
</dbReference>
<dbReference type="GO" id="GO:0035025">
    <property type="term" value="P:positive regulation of Rho protein signal transduction"/>
    <property type="evidence" value="ECO:0007669"/>
    <property type="project" value="TreeGrafter"/>
</dbReference>
<accession>H3AHL7</accession>
<reference evidence="16" key="1">
    <citation type="submission" date="2011-08" db="EMBL/GenBank/DDBJ databases">
        <title>The draft genome of Latimeria chalumnae.</title>
        <authorList>
            <person name="Di Palma F."/>
            <person name="Alfoldi J."/>
            <person name="Johnson J."/>
            <person name="Berlin A."/>
            <person name="Gnerre S."/>
            <person name="Jaffe D."/>
            <person name="MacCallum I."/>
            <person name="Young S."/>
            <person name="Walker B.J."/>
            <person name="Lander E."/>
            <person name="Lindblad-Toh K."/>
        </authorList>
    </citation>
    <scope>NUCLEOTIDE SEQUENCE [LARGE SCALE GENOMIC DNA]</scope>
    <source>
        <strain evidence="16">Wild caught</strain>
    </source>
</reference>
<evidence type="ECO:0000259" key="14">
    <source>
        <dbReference type="PROSITE" id="PS50262"/>
    </source>
</evidence>
<evidence type="ECO:0000256" key="9">
    <source>
        <dbReference type="ARBA" id="ARBA00023180"/>
    </source>
</evidence>
<keyword evidence="8 12" id="KW-0675">Receptor</keyword>
<dbReference type="SUPFAM" id="SSF81321">
    <property type="entry name" value="Family A G protein-coupled receptor-like"/>
    <property type="match status" value="1"/>
</dbReference>
<gene>
    <name evidence="15" type="primary">F2RL2</name>
</gene>
<keyword evidence="7 11" id="KW-1015">Disulfide bond</keyword>
<dbReference type="HOGENOM" id="CLU_009579_8_2_1"/>
<dbReference type="InterPro" id="IPR003943">
    <property type="entry name" value="Prot_act_rcpt_3"/>
</dbReference>
<evidence type="ECO:0000256" key="2">
    <source>
        <dbReference type="ARBA" id="ARBA00022475"/>
    </source>
</evidence>
<dbReference type="InterPro" id="IPR000276">
    <property type="entry name" value="GPCR_Rhodpsn"/>
</dbReference>
<keyword evidence="5 12" id="KW-0297">G-protein coupled receptor</keyword>
<name>H3AHL7_LATCH</name>
<dbReference type="eggNOG" id="ENOG502QWI1">
    <property type="taxonomic scope" value="Eukaryota"/>
</dbReference>
<evidence type="ECO:0000256" key="13">
    <source>
        <dbReference type="SAM" id="Phobius"/>
    </source>
</evidence>
<dbReference type="InterPro" id="IPR017452">
    <property type="entry name" value="GPCR_Rhodpsn_7TM"/>
</dbReference>
<keyword evidence="4 13" id="KW-1133">Transmembrane helix</keyword>
<evidence type="ECO:0000256" key="1">
    <source>
        <dbReference type="ARBA" id="ARBA00004651"/>
    </source>
</evidence>
<dbReference type="EMBL" id="AFYH01040939">
    <property type="status" value="NOT_ANNOTATED_CDS"/>
    <property type="molecule type" value="Genomic_DNA"/>
</dbReference>
<dbReference type="InParanoid" id="H3AHL7"/>